<evidence type="ECO:0000313" key="4">
    <source>
        <dbReference type="RefSeq" id="XP_030746483.1"/>
    </source>
</evidence>
<dbReference type="AlphaFoldDB" id="A0A6J2X5M3"/>
<dbReference type="GO" id="GO:0031902">
    <property type="term" value="C:late endosome membrane"/>
    <property type="evidence" value="ECO:0007669"/>
    <property type="project" value="TreeGrafter"/>
</dbReference>
<dbReference type="Pfam" id="PF21029">
    <property type="entry name" value="RMC1_N"/>
    <property type="match status" value="1"/>
</dbReference>
<evidence type="ECO:0000313" key="3">
    <source>
        <dbReference type="Proteomes" id="UP000504635"/>
    </source>
</evidence>
<dbReference type="RefSeq" id="XP_030746483.1">
    <property type="nucleotide sequence ID" value="XM_030890623.1"/>
</dbReference>
<proteinExistence type="predicted"/>
<dbReference type="InterPro" id="IPR009755">
    <property type="entry name" value="RMC1_C"/>
</dbReference>
<dbReference type="GO" id="GO:0005765">
    <property type="term" value="C:lysosomal membrane"/>
    <property type="evidence" value="ECO:0007669"/>
    <property type="project" value="TreeGrafter"/>
</dbReference>
<dbReference type="KEGG" id="soy:115875215"/>
<dbReference type="InParanoid" id="A0A6J2X5M3"/>
<evidence type="ECO:0000259" key="2">
    <source>
        <dbReference type="Pfam" id="PF21029"/>
    </source>
</evidence>
<protein>
    <submittedName>
        <fullName evidence="4">Regulator of MON1-CCZ1 complex</fullName>
    </submittedName>
</protein>
<dbReference type="OrthoDB" id="26384at2759"/>
<feature type="domain" description="Regulator of MON1-CCZ1 complex N-terminal" evidence="2">
    <location>
        <begin position="29"/>
        <end position="145"/>
    </location>
</feature>
<dbReference type="FunCoup" id="A0A6J2X5M3">
    <property type="interactions" value="1221"/>
</dbReference>
<name>A0A6J2X5M3_SITOR</name>
<dbReference type="InterPro" id="IPR040371">
    <property type="entry name" value="RMC1"/>
</dbReference>
<keyword evidence="3" id="KW-1185">Reference proteome</keyword>
<dbReference type="PANTHER" id="PTHR12897:SF4">
    <property type="entry name" value="REGULATOR OF MON1-CCZ1 COMPLEX"/>
    <property type="match status" value="1"/>
</dbReference>
<dbReference type="GeneID" id="115875215"/>
<dbReference type="Proteomes" id="UP000504635">
    <property type="component" value="Unplaced"/>
</dbReference>
<dbReference type="InterPro" id="IPR049040">
    <property type="entry name" value="RMC1_N"/>
</dbReference>
<feature type="domain" description="Mic1" evidence="1">
    <location>
        <begin position="372"/>
        <end position="597"/>
    </location>
</feature>
<dbReference type="Pfam" id="PF07035">
    <property type="entry name" value="RMC1_C"/>
    <property type="match status" value="1"/>
</dbReference>
<accession>A0A6J2X5M3</accession>
<evidence type="ECO:0000259" key="1">
    <source>
        <dbReference type="Pfam" id="PF07035"/>
    </source>
</evidence>
<dbReference type="SUPFAM" id="SSF50978">
    <property type="entry name" value="WD40 repeat-like"/>
    <property type="match status" value="1"/>
</dbReference>
<dbReference type="CTD" id="38734"/>
<sequence length="629" mass="69888">MAETNHSDCYLELSSDPIRFEAVNQLTNVFFDDSNKDVFAVRSGGVMGVVVKGPKGTKPLNFRMEDRGTVLSIKFSLDHKILAVQRVSNSIELMNFSDETLDSEYSVSCKKNSNILGFVWSFLNELAIVTDHGIELYSVIPGKKSFKQLKTISATVQWFVWCPANKIAILASAHGSQLQPVAIKQGSINKLPKVETESGRMALERDVTLATLYSTPVLLILRHQSGPQTAEVHVHMLNGAGQAPVKSHVLKLGLSGRFAINLVDDLVLVHHQASRSSQLFDIALPGESDGSVKYHTPIAPAKSFKPTSIVLPGLVESEAHICELYSPNWVVFQPNIVIDAKLGCLWHISICLEELCDQIKDLGVCTQLALKRSDGKPVLLKLLLDTITQDKPPLEKLNESFNHINFVYRDWAENELQSTLASSPPSVPLPESKTNNQPRVFIDQNCMTEEIFQKINSEDDLTKTERILTSYLSSLAEYGISAQYNLNKLLVTTLAKQEKFTALQQLVQYGVISDSKPLAVFLLSLGNMHASSNQMALDMLARLDAKEEIQEVLLSEGQVLSALKIADDTAQPRKFLNAAKNADDSTLFHSVIYYFRNNPNFAAKLKQDDRVVSYINEYNVIFSDCDTDK</sequence>
<dbReference type="GO" id="GO:0010506">
    <property type="term" value="P:regulation of autophagy"/>
    <property type="evidence" value="ECO:0007669"/>
    <property type="project" value="InterPro"/>
</dbReference>
<dbReference type="InterPro" id="IPR036322">
    <property type="entry name" value="WD40_repeat_dom_sf"/>
</dbReference>
<dbReference type="GO" id="GO:0035658">
    <property type="term" value="C:Mon1-Ccz1 complex"/>
    <property type="evidence" value="ECO:0007669"/>
    <property type="project" value="InterPro"/>
</dbReference>
<organism evidence="3 4">
    <name type="scientific">Sitophilus oryzae</name>
    <name type="common">Rice weevil</name>
    <name type="synonym">Curculio oryzae</name>
    <dbReference type="NCBI Taxonomy" id="7048"/>
    <lineage>
        <taxon>Eukaryota</taxon>
        <taxon>Metazoa</taxon>
        <taxon>Ecdysozoa</taxon>
        <taxon>Arthropoda</taxon>
        <taxon>Hexapoda</taxon>
        <taxon>Insecta</taxon>
        <taxon>Pterygota</taxon>
        <taxon>Neoptera</taxon>
        <taxon>Endopterygota</taxon>
        <taxon>Coleoptera</taxon>
        <taxon>Polyphaga</taxon>
        <taxon>Cucujiformia</taxon>
        <taxon>Curculionidae</taxon>
        <taxon>Dryophthorinae</taxon>
        <taxon>Sitophilus</taxon>
    </lineage>
</organism>
<gene>
    <name evidence="4" type="primary">LOC115875215</name>
</gene>
<dbReference type="PANTHER" id="PTHR12897">
    <property type="entry name" value="COLON CANCER-ASSOCIATED PROTEIN MIC1"/>
    <property type="match status" value="1"/>
</dbReference>
<reference evidence="4" key="1">
    <citation type="submission" date="2025-08" db="UniProtKB">
        <authorList>
            <consortium name="RefSeq"/>
        </authorList>
    </citation>
    <scope>IDENTIFICATION</scope>
    <source>
        <tissue evidence="4">Gonads</tissue>
    </source>
</reference>